<dbReference type="STRING" id="670580.A0A1X6N0U6"/>
<evidence type="ECO:0000256" key="1">
    <source>
        <dbReference type="SAM" id="MobiDB-lite"/>
    </source>
</evidence>
<dbReference type="PANTHER" id="PTHR31912">
    <property type="entry name" value="IP13529P"/>
    <property type="match status" value="1"/>
</dbReference>
<dbReference type="GeneID" id="36330485"/>
<name>A0A1X6N0U6_9APHY</name>
<feature type="region of interest" description="Disordered" evidence="1">
    <location>
        <begin position="587"/>
        <end position="606"/>
    </location>
</feature>
<dbReference type="EMBL" id="KZ110597">
    <property type="protein sequence ID" value="OSX62248.1"/>
    <property type="molecule type" value="Genomic_DNA"/>
</dbReference>
<gene>
    <name evidence="2" type="ORF">POSPLADRAFT_1143243</name>
</gene>
<dbReference type="AlphaFoldDB" id="A0A1X6N0U6"/>
<feature type="compositionally biased region" description="Polar residues" evidence="1">
    <location>
        <begin position="26"/>
        <end position="39"/>
    </location>
</feature>
<sequence>MPSTKCARTPLYAHFYSHIQLEDPSNDNLSEEQPGSSTNDQKKEWYPYKSKLVLNTDWGNPLTRPHIHVYPKRSDGIVSEVWHGKKWNSEMDLDALSPMWDAGQGRHFYVQELARLSSREYVIPVRWFTKCGVVHADAFKVEITESCSLIYLIYVQKDWFLTYGMSMLPQRDILKACPIQFETWDFKKVLESTHNNPIKVMDASTKQVAQIRLFGNSKPLDNPMQSCQFKTVIQTAVFHVYDLVGPFEFRIWKSVGDLAVLVWFPEIFNLTEYIGDLKIAVGNVLDVFSEQDPSKITKKIKLHLLNHTDEDIKRFGPLIRKVSNSMSLVVGGTTIISAGFKQDLEVIVIGQVNEILMQAGEQEPLVVLDVFEISKKQHEIFTMPFVECRQGEMLLLIVKASGHQPSPLGHYIRGQKASTCGFWVDDILIPANKRNEATQRHGQAAPHVAAMRVGRSGCHPSTNWRCRHLSGARDTWLVLLATPPIGAQLATIWTQNMEPIPTPHLYRVTARSDPDGGDVWPPHLPQTIIAFIALAGIMVMDLRSSRWLRGVWLIAGGQRYSVFTQHNYFACPVHFFVNTPVDNLENLENPADPDCDGPESASSRGSQPIYSILKSRVVQAVGDSAAGPGPLKGTNVYIVYLIAVDHGHHYRDLK</sequence>
<reference evidence="2 3" key="1">
    <citation type="submission" date="2017-04" db="EMBL/GenBank/DDBJ databases">
        <title>Genome Sequence of the Model Brown-Rot Fungus Postia placenta SB12.</title>
        <authorList>
            <consortium name="DOE Joint Genome Institute"/>
            <person name="Gaskell J."/>
            <person name="Kersten P."/>
            <person name="Larrondo L.F."/>
            <person name="Canessa P."/>
            <person name="Martinez D."/>
            <person name="Hibbett D."/>
            <person name="Schmoll M."/>
            <person name="Kubicek C.P."/>
            <person name="Martinez A.T."/>
            <person name="Yadav J."/>
            <person name="Master E."/>
            <person name="Magnuson J.K."/>
            <person name="James T."/>
            <person name="Yaver D."/>
            <person name="Berka R."/>
            <person name="Labutti K."/>
            <person name="Lipzen A."/>
            <person name="Aerts A."/>
            <person name="Barry K."/>
            <person name="Henrissat B."/>
            <person name="Blanchette R."/>
            <person name="Grigoriev I."/>
            <person name="Cullen D."/>
        </authorList>
    </citation>
    <scope>NUCLEOTIDE SEQUENCE [LARGE SCALE GENOMIC DNA]</scope>
    <source>
        <strain evidence="2 3">MAD-698-R-SB12</strain>
    </source>
</reference>
<organism evidence="2 3">
    <name type="scientific">Postia placenta MAD-698-R-SB12</name>
    <dbReference type="NCBI Taxonomy" id="670580"/>
    <lineage>
        <taxon>Eukaryota</taxon>
        <taxon>Fungi</taxon>
        <taxon>Dikarya</taxon>
        <taxon>Basidiomycota</taxon>
        <taxon>Agaricomycotina</taxon>
        <taxon>Agaricomycetes</taxon>
        <taxon>Polyporales</taxon>
        <taxon>Adustoporiaceae</taxon>
        <taxon>Rhodonia</taxon>
    </lineage>
</organism>
<dbReference type="PANTHER" id="PTHR31912:SF34">
    <property type="entry name" value="NOTOCHORD-RELATED PROTEIN"/>
    <property type="match status" value="1"/>
</dbReference>
<protein>
    <submittedName>
        <fullName evidence="2">Uncharacterized protein</fullName>
    </submittedName>
</protein>
<accession>A0A1X6N0U6</accession>
<evidence type="ECO:0000313" key="3">
    <source>
        <dbReference type="Proteomes" id="UP000194127"/>
    </source>
</evidence>
<evidence type="ECO:0000313" key="2">
    <source>
        <dbReference type="EMBL" id="OSX62248.1"/>
    </source>
</evidence>
<keyword evidence="3" id="KW-1185">Reference proteome</keyword>
<proteinExistence type="predicted"/>
<dbReference type="OrthoDB" id="2793366at2759"/>
<dbReference type="Proteomes" id="UP000194127">
    <property type="component" value="Unassembled WGS sequence"/>
</dbReference>
<dbReference type="RefSeq" id="XP_024339042.1">
    <property type="nucleotide sequence ID" value="XM_024485536.1"/>
</dbReference>
<feature type="region of interest" description="Disordered" evidence="1">
    <location>
        <begin position="23"/>
        <end position="42"/>
    </location>
</feature>